<evidence type="ECO:0000256" key="1">
    <source>
        <dbReference type="ARBA" id="ARBA00022491"/>
    </source>
</evidence>
<keyword evidence="6" id="KW-1185">Reference proteome</keyword>
<evidence type="ECO:0000313" key="5">
    <source>
        <dbReference type="EMBL" id="CAK9228501.1"/>
    </source>
</evidence>
<keyword evidence="2" id="KW-0805">Transcription regulation</keyword>
<feature type="region of interest" description="Disordered" evidence="4">
    <location>
        <begin position="35"/>
        <end position="71"/>
    </location>
</feature>
<organism evidence="5 6">
    <name type="scientific">Sphagnum troendelagicum</name>
    <dbReference type="NCBI Taxonomy" id="128251"/>
    <lineage>
        <taxon>Eukaryota</taxon>
        <taxon>Viridiplantae</taxon>
        <taxon>Streptophyta</taxon>
        <taxon>Embryophyta</taxon>
        <taxon>Bryophyta</taxon>
        <taxon>Sphagnophytina</taxon>
        <taxon>Sphagnopsida</taxon>
        <taxon>Sphagnales</taxon>
        <taxon>Sphagnaceae</taxon>
        <taxon>Sphagnum</taxon>
    </lineage>
</organism>
<keyword evidence="1" id="KW-0678">Repressor</keyword>
<dbReference type="Proteomes" id="UP001497512">
    <property type="component" value="Chromosome 6"/>
</dbReference>
<gene>
    <name evidence="5" type="ORF">CSSPTR1EN2_LOCUS19141</name>
</gene>
<name>A0ABP0URM1_9BRYO</name>
<protein>
    <submittedName>
        <fullName evidence="5">Uncharacterized protein</fullName>
    </submittedName>
</protein>
<dbReference type="EMBL" id="OZ019898">
    <property type="protein sequence ID" value="CAK9228501.1"/>
    <property type="molecule type" value="Genomic_DNA"/>
</dbReference>
<proteinExistence type="predicted"/>
<dbReference type="InterPro" id="IPR040356">
    <property type="entry name" value="SPEAR"/>
</dbReference>
<feature type="compositionally biased region" description="Basic residues" evidence="4">
    <location>
        <begin position="53"/>
        <end position="66"/>
    </location>
</feature>
<sequence>MATLLMRTPELATAEKLSINCIEHTTRLQTDKVIQVDHEGPSHKTTAVEGRSSRARKGKSGQKKQPQRGLGVAQLEKLRLQEQQSKQETACLESLQSSLPAPFASSADHHQGSSGVVGLRCVSRGGGPLPALTTPHHHHQGSSSTIALSPCSNARLGPPDKCSDFLAGEYHHHHHHSHARASSEKDALKTIMSLARDPSNSNAATTARHAQGSRTSSYEDNPDRIASSYAVACLGSPTAHAKTTAPMFLNVQTSRVSNVVVNLKEEKRTVEDVDDKVVESACLLPVTSGFLEPGVLQSGGSRTLLQLVPKDAGDGISTLTNLHCFESPLGSGNVGASNIDRPRELSSFQSFSSNPILPSIEKTCGHKRPWYSLKESLSKQLCSKSLDLNVPAGENNAGNEGCTPNVVQSPESPRGANYTTGIFRSALGNSLPLLKLKARSALSTWQETDLPIFRAVRSEVGLVKDSHPSAHHSSALTLNRRRCLSRSEVPALMGVDLQLSGDFLTLGLPSCSYPVKSECKLEVNGRDVQDMDEFSTVKQIAIFSEGDEEKLQLQMCNTHQGSIYTEGDGLLTLSYEGNLSFSAMEWELPAESRLSCRLPSVSSSNGADYFTHKPSGAAKQEESIDLRLKLAI</sequence>
<accession>A0ABP0URM1</accession>
<evidence type="ECO:0000256" key="3">
    <source>
        <dbReference type="ARBA" id="ARBA00023163"/>
    </source>
</evidence>
<dbReference type="PANTHER" id="PTHR33388:SF2">
    <property type="entry name" value="PROTEIN SPOROCYTELESS"/>
    <property type="match status" value="1"/>
</dbReference>
<feature type="region of interest" description="Disordered" evidence="4">
    <location>
        <begin position="196"/>
        <end position="221"/>
    </location>
</feature>
<reference evidence="5" key="1">
    <citation type="submission" date="2024-02" db="EMBL/GenBank/DDBJ databases">
        <authorList>
            <consortium name="ELIXIR-Norway"/>
            <consortium name="Elixir Norway"/>
        </authorList>
    </citation>
    <scope>NUCLEOTIDE SEQUENCE</scope>
</reference>
<evidence type="ECO:0000256" key="4">
    <source>
        <dbReference type="SAM" id="MobiDB-lite"/>
    </source>
</evidence>
<evidence type="ECO:0000256" key="2">
    <source>
        <dbReference type="ARBA" id="ARBA00023015"/>
    </source>
</evidence>
<keyword evidence="3" id="KW-0804">Transcription</keyword>
<evidence type="ECO:0000313" key="6">
    <source>
        <dbReference type="Proteomes" id="UP001497512"/>
    </source>
</evidence>
<dbReference type="PANTHER" id="PTHR33388">
    <property type="entry name" value="OS01G0212500 PROTEIN"/>
    <property type="match status" value="1"/>
</dbReference>